<keyword evidence="2" id="KW-1185">Reference proteome</keyword>
<gene>
    <name evidence="1" type="ORF">EV659_103379</name>
</gene>
<dbReference type="AlphaFoldDB" id="A0A4V2SPY0"/>
<reference evidence="1 2" key="1">
    <citation type="submission" date="2019-03" db="EMBL/GenBank/DDBJ databases">
        <title>Genomic Encyclopedia of Type Strains, Phase IV (KMG-IV): sequencing the most valuable type-strain genomes for metagenomic binning, comparative biology and taxonomic classification.</title>
        <authorList>
            <person name="Goeker M."/>
        </authorList>
    </citation>
    <scope>NUCLEOTIDE SEQUENCE [LARGE SCALE GENOMIC DNA]</scope>
    <source>
        <strain evidence="1 2">DSM 2132</strain>
    </source>
</reference>
<dbReference type="OrthoDB" id="5291250at2"/>
<dbReference type="NCBIfam" id="TIGR01869">
    <property type="entry name" value="casC_Cse4"/>
    <property type="match status" value="1"/>
</dbReference>
<dbReference type="InterPro" id="IPR010148">
    <property type="entry name" value="CRISPR-assoc_prot_CT1975"/>
</dbReference>
<name>A0A4V2SPY0_RHOSA</name>
<dbReference type="Pfam" id="PF09344">
    <property type="entry name" value="Cas_CT1975"/>
    <property type="match status" value="1"/>
</dbReference>
<evidence type="ECO:0000313" key="1">
    <source>
        <dbReference type="EMBL" id="TCP36486.1"/>
    </source>
</evidence>
<dbReference type="RefSeq" id="WP_132708012.1">
    <property type="nucleotide sequence ID" value="NZ_JACIGF010000003.1"/>
</dbReference>
<proteinExistence type="predicted"/>
<dbReference type="InParanoid" id="A0A4V2SPY0"/>
<dbReference type="Proteomes" id="UP000295399">
    <property type="component" value="Unassembled WGS sequence"/>
</dbReference>
<sequence length="359" mass="38663">MTTFVQIHTLASYPAANLNRDDSGRPKTVIMGGVPRLRVSSQSLKRAWRTSDAFQSALNGHLGQRTKRLGEDLHAYLTDKGMAEETATTTARAIADVFGKLEDSKDAHPLQLRQLAFISPQERAAAFALADQALTGEPFTDSNTIKNDTVLRRTDTAADIALFGRMLADDPRYNREAAAQVAHAMTTHRVVVEDDYYTAVDDLKDPHDADDSGAAHVGVQEFGAGIFYVYACINYDLLVENLEGHTGLANDAIAALVRAAATVTPKGKLNSFAHHTLASFVLVERGEDMPRGLSSAFLKPIGGHDQMTASVKSLIETRVALTEAYGNDPSAKALDLTKQWPGAKGTIDDLAAFAVEAPA</sequence>
<evidence type="ECO:0000313" key="2">
    <source>
        <dbReference type="Proteomes" id="UP000295399"/>
    </source>
</evidence>
<accession>A0A4V2SPY0</accession>
<organism evidence="1 2">
    <name type="scientific">Rhodothalassium salexigens DSM 2132</name>
    <dbReference type="NCBI Taxonomy" id="1188247"/>
    <lineage>
        <taxon>Bacteria</taxon>
        <taxon>Pseudomonadati</taxon>
        <taxon>Pseudomonadota</taxon>
        <taxon>Alphaproteobacteria</taxon>
        <taxon>Rhodothalassiales</taxon>
        <taxon>Rhodothalassiaceae</taxon>
        <taxon>Rhodothalassium</taxon>
    </lineage>
</organism>
<protein>
    <submittedName>
        <fullName evidence="1">CRISPR system Cascade subunit CasC</fullName>
    </submittedName>
</protein>
<comment type="caution">
    <text evidence="1">The sequence shown here is derived from an EMBL/GenBank/DDBJ whole genome shotgun (WGS) entry which is preliminary data.</text>
</comment>
<dbReference type="EMBL" id="SLXO01000003">
    <property type="protein sequence ID" value="TCP36486.1"/>
    <property type="molecule type" value="Genomic_DNA"/>
</dbReference>
<dbReference type="FunCoup" id="A0A4V2SPY0">
    <property type="interactions" value="36"/>
</dbReference>